<proteinExistence type="inferred from homology"/>
<evidence type="ECO:0000256" key="7">
    <source>
        <dbReference type="PIRNR" id="PIRNR000071"/>
    </source>
</evidence>
<dbReference type="SUPFAM" id="SSF57802">
    <property type="entry name" value="Rubredoxin-like"/>
    <property type="match status" value="1"/>
</dbReference>
<keyword evidence="6 7" id="KW-0408">Iron</keyword>
<dbReference type="GO" id="GO:0043448">
    <property type="term" value="P:alkane catabolic process"/>
    <property type="evidence" value="ECO:0007669"/>
    <property type="project" value="TreeGrafter"/>
</dbReference>
<dbReference type="FunFam" id="2.20.28.10:FF:000001">
    <property type="entry name" value="Rubredoxin"/>
    <property type="match status" value="1"/>
</dbReference>
<dbReference type="Pfam" id="PF00301">
    <property type="entry name" value="Rubredoxin"/>
    <property type="match status" value="1"/>
</dbReference>
<feature type="binding site" evidence="8">
    <location>
        <position position="8"/>
    </location>
    <ligand>
        <name>Fe cation</name>
        <dbReference type="ChEBI" id="CHEBI:24875"/>
    </ligand>
</feature>
<keyword evidence="5 7" id="KW-0249">Electron transport</keyword>
<evidence type="ECO:0000256" key="8">
    <source>
        <dbReference type="PIRSR" id="PIRSR000071-1"/>
    </source>
</evidence>
<dbReference type="PIRSF" id="PIRSF000071">
    <property type="entry name" value="Rubredoxin"/>
    <property type="match status" value="1"/>
</dbReference>
<dbReference type="InterPro" id="IPR018527">
    <property type="entry name" value="Rubredoxin_Fe_BS"/>
</dbReference>
<evidence type="ECO:0000256" key="3">
    <source>
        <dbReference type="ARBA" id="ARBA00022448"/>
    </source>
</evidence>
<dbReference type="GO" id="GO:0005506">
    <property type="term" value="F:iron ion binding"/>
    <property type="evidence" value="ECO:0007669"/>
    <property type="project" value="InterPro"/>
</dbReference>
<comment type="cofactor">
    <cofactor evidence="7 8">
        <name>Fe(3+)</name>
        <dbReference type="ChEBI" id="CHEBI:29034"/>
    </cofactor>
    <text evidence="7 8">Binds 1 Fe(3+) ion per subunit.</text>
</comment>
<sequence length="53" mass="5862">MDKYECPCGYVYDPAEGDPDNGVDAGTAWEDLPEDWVCPMCGAAQENFDKLDD</sequence>
<dbReference type="Gene3D" id="2.20.28.10">
    <property type="match status" value="1"/>
</dbReference>
<dbReference type="InterPro" id="IPR024922">
    <property type="entry name" value="Rubredoxin"/>
</dbReference>
<dbReference type="PRINTS" id="PR00163">
    <property type="entry name" value="RUBREDOXIN"/>
</dbReference>
<dbReference type="PANTHER" id="PTHR47627:SF1">
    <property type="entry name" value="RUBREDOXIN-1-RELATED"/>
    <property type="match status" value="1"/>
</dbReference>
<dbReference type="Proteomes" id="UP000231203">
    <property type="component" value="Unassembled WGS sequence"/>
</dbReference>
<feature type="binding site" evidence="8">
    <location>
        <position position="41"/>
    </location>
    <ligand>
        <name>Fe cation</name>
        <dbReference type="ChEBI" id="CHEBI:24875"/>
    </ligand>
</feature>
<dbReference type="CDD" id="cd00730">
    <property type="entry name" value="rubredoxin"/>
    <property type="match status" value="1"/>
</dbReference>
<evidence type="ECO:0000256" key="4">
    <source>
        <dbReference type="ARBA" id="ARBA00022723"/>
    </source>
</evidence>
<feature type="binding site" evidence="8">
    <location>
        <position position="6"/>
    </location>
    <ligand>
        <name>Fe cation</name>
        <dbReference type="ChEBI" id="CHEBI:24875"/>
    </ligand>
</feature>
<evidence type="ECO:0000256" key="5">
    <source>
        <dbReference type="ARBA" id="ARBA00022982"/>
    </source>
</evidence>
<evidence type="ECO:0000256" key="6">
    <source>
        <dbReference type="ARBA" id="ARBA00023004"/>
    </source>
</evidence>
<comment type="function">
    <text evidence="1">Rubredoxin is a small nonheme, iron protein lacking acid-labile sulfide. Its single Fe, chelated to 4 Cys, functions as an electron acceptor and may also stabilize the conformation of the molecule.</text>
</comment>
<dbReference type="PANTHER" id="PTHR47627">
    <property type="entry name" value="RUBREDOXIN"/>
    <property type="match status" value="1"/>
</dbReference>
<evidence type="ECO:0000313" key="10">
    <source>
        <dbReference type="EMBL" id="PIE63120.1"/>
    </source>
</evidence>
<comment type="similarity">
    <text evidence="2 7">Belongs to the rubredoxin family.</text>
</comment>
<gene>
    <name evidence="10" type="ORF">CSA25_02010</name>
</gene>
<protein>
    <recommendedName>
        <fullName evidence="7">Rubredoxin</fullName>
    </recommendedName>
</protein>
<evidence type="ECO:0000256" key="1">
    <source>
        <dbReference type="ARBA" id="ARBA00002360"/>
    </source>
</evidence>
<evidence type="ECO:0000259" key="9">
    <source>
        <dbReference type="PROSITE" id="PS50903"/>
    </source>
</evidence>
<name>A0A2G6MT49_9BACT</name>
<dbReference type="InterPro" id="IPR024934">
    <property type="entry name" value="Rubredoxin-like_dom"/>
</dbReference>
<keyword evidence="4 7" id="KW-0479">Metal-binding</keyword>
<dbReference type="AlphaFoldDB" id="A0A2G6MT49"/>
<organism evidence="10 11">
    <name type="scientific">Desulfobacter postgatei</name>
    <dbReference type="NCBI Taxonomy" id="2293"/>
    <lineage>
        <taxon>Bacteria</taxon>
        <taxon>Pseudomonadati</taxon>
        <taxon>Thermodesulfobacteriota</taxon>
        <taxon>Desulfobacteria</taxon>
        <taxon>Desulfobacterales</taxon>
        <taxon>Desulfobacteraceae</taxon>
        <taxon>Desulfobacter</taxon>
    </lineage>
</organism>
<dbReference type="PROSITE" id="PS00202">
    <property type="entry name" value="RUBREDOXIN"/>
    <property type="match status" value="1"/>
</dbReference>
<dbReference type="GO" id="GO:0009055">
    <property type="term" value="F:electron transfer activity"/>
    <property type="evidence" value="ECO:0007669"/>
    <property type="project" value="InterPro"/>
</dbReference>
<evidence type="ECO:0000256" key="2">
    <source>
        <dbReference type="ARBA" id="ARBA00005337"/>
    </source>
</evidence>
<dbReference type="InterPro" id="IPR024935">
    <property type="entry name" value="Rubredoxin_dom"/>
</dbReference>
<comment type="caution">
    <text evidence="10">The sequence shown here is derived from an EMBL/GenBank/DDBJ whole genome shotgun (WGS) entry which is preliminary data.</text>
</comment>
<feature type="binding site" evidence="8">
    <location>
        <position position="38"/>
    </location>
    <ligand>
        <name>Fe cation</name>
        <dbReference type="ChEBI" id="CHEBI:24875"/>
    </ligand>
</feature>
<reference evidence="10 11" key="1">
    <citation type="submission" date="2017-10" db="EMBL/GenBank/DDBJ databases">
        <title>Novel microbial diversity and functional potential in the marine mammal oral microbiome.</title>
        <authorList>
            <person name="Dudek N.K."/>
            <person name="Sun C.L."/>
            <person name="Burstein D."/>
            <person name="Kantor R.S."/>
            <person name="Aliaga Goltsman D.S."/>
            <person name="Bik E.M."/>
            <person name="Thomas B.C."/>
            <person name="Banfield J.F."/>
            <person name="Relman D.A."/>
        </authorList>
    </citation>
    <scope>NUCLEOTIDE SEQUENCE [LARGE SCALE GENOMIC DNA]</scope>
    <source>
        <strain evidence="10">DOLJORAL78_47_202</strain>
    </source>
</reference>
<feature type="domain" description="Rubredoxin-like" evidence="9">
    <location>
        <begin position="1"/>
        <end position="51"/>
    </location>
</feature>
<dbReference type="InterPro" id="IPR050526">
    <property type="entry name" value="Rubredoxin_ET"/>
</dbReference>
<evidence type="ECO:0000313" key="11">
    <source>
        <dbReference type="Proteomes" id="UP000231203"/>
    </source>
</evidence>
<keyword evidence="3 7" id="KW-0813">Transport</keyword>
<dbReference type="EMBL" id="PDTI01000016">
    <property type="protein sequence ID" value="PIE63120.1"/>
    <property type="molecule type" value="Genomic_DNA"/>
</dbReference>
<accession>A0A2G6MT49</accession>
<dbReference type="PROSITE" id="PS50903">
    <property type="entry name" value="RUBREDOXIN_LIKE"/>
    <property type="match status" value="1"/>
</dbReference>